<accession>A0AB34K2Z2</accession>
<feature type="domain" description="TIR" evidence="2">
    <location>
        <begin position="1436"/>
        <end position="1520"/>
    </location>
</feature>
<feature type="transmembrane region" description="Helical" evidence="1">
    <location>
        <begin position="1126"/>
        <end position="1146"/>
    </location>
</feature>
<feature type="transmembrane region" description="Helical" evidence="1">
    <location>
        <begin position="1343"/>
        <end position="1366"/>
    </location>
</feature>
<organism evidence="3 4">
    <name type="scientific">Prymnesium parvum</name>
    <name type="common">Toxic golden alga</name>
    <dbReference type="NCBI Taxonomy" id="97485"/>
    <lineage>
        <taxon>Eukaryota</taxon>
        <taxon>Haptista</taxon>
        <taxon>Haptophyta</taxon>
        <taxon>Prymnesiophyceae</taxon>
        <taxon>Prymnesiales</taxon>
        <taxon>Prymnesiaceae</taxon>
        <taxon>Prymnesium</taxon>
    </lineage>
</organism>
<reference evidence="3 4" key="1">
    <citation type="journal article" date="2024" name="Science">
        <title>Giant polyketide synthase enzymes in the biosynthesis of giant marine polyether toxins.</title>
        <authorList>
            <person name="Fallon T.R."/>
            <person name="Shende V.V."/>
            <person name="Wierzbicki I.H."/>
            <person name="Pendleton A.L."/>
            <person name="Watervoot N.F."/>
            <person name="Auber R.P."/>
            <person name="Gonzalez D.J."/>
            <person name="Wisecaver J.H."/>
            <person name="Moore B.S."/>
        </authorList>
    </citation>
    <scope>NUCLEOTIDE SEQUENCE [LARGE SCALE GENOMIC DNA]</scope>
    <source>
        <strain evidence="3 4">12B1</strain>
    </source>
</reference>
<dbReference type="Gene3D" id="3.40.50.10140">
    <property type="entry name" value="Toll/interleukin-1 receptor homology (TIR) domain"/>
    <property type="match status" value="1"/>
</dbReference>
<keyword evidence="1" id="KW-0812">Transmembrane</keyword>
<gene>
    <name evidence="3" type="ORF">AB1Y20_009137</name>
</gene>
<feature type="transmembrane region" description="Helical" evidence="1">
    <location>
        <begin position="1237"/>
        <end position="1259"/>
    </location>
</feature>
<feature type="transmembrane region" description="Helical" evidence="1">
    <location>
        <begin position="1009"/>
        <end position="1034"/>
    </location>
</feature>
<keyword evidence="1" id="KW-0472">Membrane</keyword>
<dbReference type="PANTHER" id="PTHR11319">
    <property type="entry name" value="G PROTEIN-COUPLED RECEPTOR-RELATED"/>
    <property type="match status" value="1"/>
</dbReference>
<dbReference type="InterPro" id="IPR011050">
    <property type="entry name" value="Pectin_lyase_fold/virulence"/>
</dbReference>
<proteinExistence type="predicted"/>
<evidence type="ECO:0000256" key="1">
    <source>
        <dbReference type="SAM" id="Phobius"/>
    </source>
</evidence>
<sequence>MWPLVAGVLAFRGEPPPVSELSELREKIASAVATGVPLSLRLRAGVHFFLGGTPLNVSCRAIVSLYGEGAEGATLDGGGESRVVLVERGATLLLRGVHLVGGYEAEGYGGCALVGTRPSVPWVQPATLFVEGGRIAGCGAKGGGGVAVMSDGVLRLSSCTVADCQCESAFAANAQCGAVLVGQGNLTMLHSTVWNASSVGANPVGGGVSILGGFTSIQSSAIRSTSARSPVVGGSAHGGGVSVQGTMAQVEIYASTIASVSAQGPYPYGGGIFVEAGTVVISACLISNASVEGENAAGGGVFVQGGTVSMLYTVVVGSVASGPYPYGGGVFVRGGVATLISCTVVDCQVTGENDPRGGGVFVLDGTVQLSGCRVLNTSSVSTSVSTSAAAYGGGIYAWGGTFNLSSSTVAGAAAVALHADGGGVYVKEHATFSLEGSSIVDSAAFGDFARGGGIFLASSTLTSITNCSIAGAAARGAYGVGGCAYIDASPSGSGCGQEGVTLSHVALASCAAYLGAALFAPAGAHGEAHLTAAYVTISHRCAADEPPPSLLEGSGIQAALLRALHVSAAGCTDPLHAVELIGCATPPSQLPRWLPLSPPSVCGPQALCTPRAAAEGAAVTSAFCSCAEGTIPSPRVRDASMAPYVLASYAGCISPLVAENLTRLDLQSAMALVTLTKTEDDAAPYVDIALTLRVSGTLWNMMAEGANASYPWHVLDAAPAPWLSVLNASGVVVPPREGSVTTAVDIGVRVSARGLAAGHHDATVHTAVQLPTMSDMQRTVAQLAGIATRVIVSAPAVPGATTLDGGQPLPLPATLYATTLLTFTVRDAEGLPTDDAVRINASLLACDGRGDCSFEGSPSVRKSAQGQYALQLIVTRLGAYRVHLVVDGAPLTHGAFAHLAVEAVCDAYEFSRLAIGLGCAKCPATARCGEGNASSPRRGATLASLDLLEGYWRLSNGTTDIRKCDVDGTCVGGPVVGGYCAEGFTGPVCHLCAEPRHHRVAATCESCPAFGFAAVAEAGGLLLLAAACAALLAAACRRSSACRAIASRGARRAIDAAVRLGLVPKLKLLLGYYQVVVAMPEVFQVPLPQEYKGAMRVFSFVHMNWLSLFVPSTCLGSYSTRLTLEALTPLLFFAALILGSVVHQLASARRGGRGSAAASTRSLAARGALRLMPYVLFLCFAFAPTLSSLVFSVFACDTFGYSDKPEESWSFLHADYTVRCSYGAHTSSEHEAIKMVAFPYILVWPIGVPLLFGALLFWAELRRTRSASKTLLAPSISFLRKEYIKSCWFWEVAELGRKEVLTGFLLLVPQELNFLRIVLAMLLSLCHVVLLAVARPYRSSSTAFVALLTSFTLCCTIFSSLLVKFISYGSPAAFGVDGAFRLSMIILAFNFGVIAIAVAFFSRQVYEDARAPVLLLKSTGQRPRLELAATHRWALFISHSWDNQDIAGLIKRQLQLLLPGVSVFLDVDDLHSVDALEEYVSSSAVLLVLLGSTRYFSSDNCLREVQAAKLRGKPLCLVHESDPQKQGAPLHVLKMHCPVDLFGFIFFDRPVLPWHRLYAFQCVTMMSIATDTLLHSPAYSECSTIALELPGDIRDQPLAFEQQILLYASRANQGAAQLAFELQRLAPQFRNRGADTSRLSIVSRSSEGMNSLEVTDIEPLRFDEATCFLLYLNSDTFVQREPLHAEVSRALASGAKFCLVCETDPKAGGSAFGSIMSAAGSALISAGLFTPLAIPLHSEPGYRAVSLKLALKAIGAKAAGGSLRSLRRWIPCRRRAPVSHRADEPSESLLRLPDGFAAVHSINRASGAGSVSSSGNHDARS</sequence>
<dbReference type="InterPro" id="IPR035897">
    <property type="entry name" value="Toll_tir_struct_dom_sf"/>
</dbReference>
<feature type="transmembrane region" description="Helical" evidence="1">
    <location>
        <begin position="1378"/>
        <end position="1401"/>
    </location>
</feature>
<dbReference type="Proteomes" id="UP001515480">
    <property type="component" value="Unassembled WGS sequence"/>
</dbReference>
<protein>
    <recommendedName>
        <fullName evidence="2">TIR domain-containing protein</fullName>
    </recommendedName>
</protein>
<keyword evidence="4" id="KW-1185">Reference proteome</keyword>
<name>A0AB34K2Z2_PRYPA</name>
<feature type="transmembrane region" description="Helical" evidence="1">
    <location>
        <begin position="1171"/>
        <end position="1195"/>
    </location>
</feature>
<dbReference type="PANTHER" id="PTHR11319:SF35">
    <property type="entry name" value="OUTER MEMBRANE PROTEIN PMPC-RELATED"/>
    <property type="match status" value="1"/>
</dbReference>
<dbReference type="Pfam" id="PF13676">
    <property type="entry name" value="TIR_2"/>
    <property type="match status" value="1"/>
</dbReference>
<feature type="transmembrane region" description="Helical" evidence="1">
    <location>
        <begin position="1314"/>
        <end position="1337"/>
    </location>
</feature>
<dbReference type="EMBL" id="JBGBPQ010000002">
    <property type="protein sequence ID" value="KAL1527752.1"/>
    <property type="molecule type" value="Genomic_DNA"/>
</dbReference>
<evidence type="ECO:0000313" key="4">
    <source>
        <dbReference type="Proteomes" id="UP001515480"/>
    </source>
</evidence>
<keyword evidence="1" id="KW-1133">Transmembrane helix</keyword>
<dbReference type="SUPFAM" id="SSF51126">
    <property type="entry name" value="Pectin lyase-like"/>
    <property type="match status" value="2"/>
</dbReference>
<evidence type="ECO:0000259" key="2">
    <source>
        <dbReference type="Pfam" id="PF13676"/>
    </source>
</evidence>
<dbReference type="SUPFAM" id="SSF52200">
    <property type="entry name" value="Toll/Interleukin receptor TIR domain"/>
    <property type="match status" value="1"/>
</dbReference>
<evidence type="ECO:0000313" key="3">
    <source>
        <dbReference type="EMBL" id="KAL1527752.1"/>
    </source>
</evidence>
<dbReference type="GO" id="GO:0007165">
    <property type="term" value="P:signal transduction"/>
    <property type="evidence" value="ECO:0007669"/>
    <property type="project" value="InterPro"/>
</dbReference>
<dbReference type="InterPro" id="IPR000157">
    <property type="entry name" value="TIR_dom"/>
</dbReference>
<comment type="caution">
    <text evidence="3">The sequence shown here is derived from an EMBL/GenBank/DDBJ whole genome shotgun (WGS) entry which is preliminary data.</text>
</comment>